<sequence>MPRKGGKSTQRGTPRLVSTEFGQLETTPTCRHLQSPEEHLTHSEPQDQYNSGQTASVEGTAPNQKQQPGSIDEFDDELDDDDLIDLVTIENPESQPAPANNFSWSEAGSLTRPSSPLRGSEAPKDLWQFDNQGSLIDAFSSPKSGQGRLPQTQPLTRGLNAHPEESLSQAVVPVDFSETASTGRRSSPYSSQIAIEESWGMTPLLPSTIIDSFQLPEMALYPPEKPVEHLPADELYDATPPRSSAQRPVAPPPKHSKAPRESDKRHQDPKPPQSKKTKRDPNPPPKTSKRSLAKYIEDRDSVKDEEVSISSVEHSKPRETHQKGNKTSTAQAKEPTQDEQATPQMQDNPAAAGQGQKGKKRKQRAKTPIQFDNDTQAIKEVPQPKKNAEPPVKMTLVNAMRQSSFASSSPVISLRKKAAPKATRKAAPKSNPKPAHQPAKRKAPPRKKRKMPVEEEDEDYSAIIVNTTDFTEPKPAIKTRARTAAQPKTKAVRGQQGPDINADSQGSSQDPIVVPSDPASSSISEDDPERTELPRPSQPVQAAAQNSMAGTDAIPMATPDTSLEHVRDQQAAVLPQQTPSSAAPKPSRTLKAKRAVVDATVMNAAASEKPAEGPIDLRKGSRETNAKPLQALSHRDPNIHVKDGPRTTRGGGVSKRDAFTRVNKVDFATRRKSSKISRSFSVSQAGSPVPVETGQDPRGSDLQQRYISGLVAAEPIHDKTRIKLKARPRNEEREQERNHVPVLTAFNKKLQNQIFESLRGQDEESPEALDGEKRAKTTDKGNEVAEQTDPEKPTDEVAEKLHALVETMLSHLATKEATVYRGADAYRKSGIDCVDKIERKYSQERNALADTCKKDGDRFARRVREAREVVEDGGQARGKAMHQLQQAATKRRQLYQQASTSMRALHGRLLKRKAVEDEGI</sequence>
<dbReference type="Proteomes" id="UP001140502">
    <property type="component" value="Unassembled WGS sequence"/>
</dbReference>
<dbReference type="OrthoDB" id="4953021at2759"/>
<feature type="compositionally biased region" description="Basic and acidic residues" evidence="1">
    <location>
        <begin position="728"/>
        <end position="739"/>
    </location>
</feature>
<keyword evidence="3" id="KW-1185">Reference proteome</keyword>
<feature type="region of interest" description="Disordered" evidence="1">
    <location>
        <begin position="137"/>
        <end position="170"/>
    </location>
</feature>
<organism evidence="2 3">
    <name type="scientific">Fusarium piperis</name>
    <dbReference type="NCBI Taxonomy" id="1435070"/>
    <lineage>
        <taxon>Eukaryota</taxon>
        <taxon>Fungi</taxon>
        <taxon>Dikarya</taxon>
        <taxon>Ascomycota</taxon>
        <taxon>Pezizomycotina</taxon>
        <taxon>Sordariomycetes</taxon>
        <taxon>Hypocreomycetidae</taxon>
        <taxon>Hypocreales</taxon>
        <taxon>Nectriaceae</taxon>
        <taxon>Fusarium</taxon>
        <taxon>Fusarium solani species complex</taxon>
    </lineage>
</organism>
<feature type="compositionally biased region" description="Basic and acidic residues" evidence="1">
    <location>
        <begin position="770"/>
        <end position="795"/>
    </location>
</feature>
<evidence type="ECO:0000313" key="2">
    <source>
        <dbReference type="EMBL" id="KAJ4326991.1"/>
    </source>
</evidence>
<feature type="region of interest" description="Disordered" evidence="1">
    <location>
        <begin position="1"/>
        <end position="125"/>
    </location>
</feature>
<feature type="region of interest" description="Disordered" evidence="1">
    <location>
        <begin position="224"/>
        <end position="593"/>
    </location>
</feature>
<protein>
    <submittedName>
        <fullName evidence="2">Uncharacterized protein</fullName>
    </submittedName>
</protein>
<feature type="compositionally biased region" description="Basic and acidic residues" evidence="1">
    <location>
        <begin position="633"/>
        <end position="646"/>
    </location>
</feature>
<feature type="compositionally biased region" description="Low complexity" evidence="1">
    <location>
        <begin position="428"/>
        <end position="437"/>
    </location>
</feature>
<feature type="compositionally biased region" description="Basic and acidic residues" evidence="1">
    <location>
        <begin position="313"/>
        <end position="322"/>
    </location>
</feature>
<feature type="compositionally biased region" description="Polar residues" evidence="1">
    <location>
        <begin position="141"/>
        <end position="155"/>
    </location>
</feature>
<proteinExistence type="predicted"/>
<feature type="compositionally biased region" description="Basic and acidic residues" evidence="1">
    <location>
        <begin position="258"/>
        <end position="269"/>
    </location>
</feature>
<feature type="compositionally biased region" description="Polar residues" evidence="1">
    <location>
        <begin position="46"/>
        <end position="69"/>
    </location>
</feature>
<dbReference type="EMBL" id="JAPEUR010000032">
    <property type="protein sequence ID" value="KAJ4326991.1"/>
    <property type="molecule type" value="Genomic_DNA"/>
</dbReference>
<feature type="compositionally biased region" description="Polar residues" evidence="1">
    <location>
        <begin position="538"/>
        <end position="549"/>
    </location>
</feature>
<evidence type="ECO:0000256" key="1">
    <source>
        <dbReference type="SAM" id="MobiDB-lite"/>
    </source>
</evidence>
<feature type="compositionally biased region" description="Polar residues" evidence="1">
    <location>
        <begin position="338"/>
        <end position="347"/>
    </location>
</feature>
<feature type="region of interest" description="Disordered" evidence="1">
    <location>
        <begin position="670"/>
        <end position="701"/>
    </location>
</feature>
<feature type="region of interest" description="Disordered" evidence="1">
    <location>
        <begin position="628"/>
        <end position="657"/>
    </location>
</feature>
<reference evidence="2" key="1">
    <citation type="submission" date="2022-10" db="EMBL/GenBank/DDBJ databases">
        <title>Tapping the CABI collections for fungal endophytes: first genome assemblies for Collariella, Neodidymelliopsis, Ascochyta clinopodiicola, Didymella pomorum, Didymosphaeria variabile, Neocosmospora piperis and Neocucurbitaria cava.</title>
        <authorList>
            <person name="Hill R."/>
        </authorList>
    </citation>
    <scope>NUCLEOTIDE SEQUENCE</scope>
    <source>
        <strain evidence="2">IMI 366586</strain>
    </source>
</reference>
<feature type="compositionally biased region" description="Basic and acidic residues" evidence="1">
    <location>
        <begin position="34"/>
        <end position="45"/>
    </location>
</feature>
<feature type="compositionally biased region" description="Polar residues" evidence="1">
    <location>
        <begin position="20"/>
        <end position="29"/>
    </location>
</feature>
<accession>A0A9W8WIY0</accession>
<gene>
    <name evidence="2" type="ORF">N0V84_002604</name>
</gene>
<evidence type="ECO:0000313" key="3">
    <source>
        <dbReference type="Proteomes" id="UP001140502"/>
    </source>
</evidence>
<name>A0A9W8WIY0_9HYPO</name>
<feature type="compositionally biased region" description="Basic and acidic residues" evidence="1">
    <location>
        <begin position="609"/>
        <end position="623"/>
    </location>
</feature>
<feature type="compositionally biased region" description="Basic and acidic residues" evidence="1">
    <location>
        <begin position="295"/>
        <end position="306"/>
    </location>
</feature>
<feature type="compositionally biased region" description="Polar residues" evidence="1">
    <location>
        <begin position="91"/>
        <end position="114"/>
    </location>
</feature>
<feature type="compositionally biased region" description="Acidic residues" evidence="1">
    <location>
        <begin position="72"/>
        <end position="84"/>
    </location>
</feature>
<feature type="compositionally biased region" description="Basic residues" evidence="1">
    <location>
        <begin position="414"/>
        <end position="427"/>
    </location>
</feature>
<feature type="compositionally biased region" description="Basic residues" evidence="1">
    <location>
        <begin position="438"/>
        <end position="450"/>
    </location>
</feature>
<dbReference type="AlphaFoldDB" id="A0A9W8WIY0"/>
<comment type="caution">
    <text evidence="2">The sequence shown here is derived from an EMBL/GenBank/DDBJ whole genome shotgun (WGS) entry which is preliminary data.</text>
</comment>
<feature type="compositionally biased region" description="Polar residues" evidence="1">
    <location>
        <begin position="400"/>
        <end position="411"/>
    </location>
</feature>
<feature type="region of interest" description="Disordered" evidence="1">
    <location>
        <begin position="724"/>
        <end position="795"/>
    </location>
</feature>
<feature type="region of interest" description="Disordered" evidence="1">
    <location>
        <begin position="604"/>
        <end position="623"/>
    </location>
</feature>